<keyword evidence="2" id="KW-0479">Metal-binding</keyword>
<dbReference type="SUPFAM" id="SSF51197">
    <property type="entry name" value="Clavaminate synthase-like"/>
    <property type="match status" value="1"/>
</dbReference>
<comment type="similarity">
    <text evidence="1">Belongs to the iron/ascorbate-dependent oxidoreductase family.</text>
</comment>
<evidence type="ECO:0000259" key="5">
    <source>
        <dbReference type="Pfam" id="PF03171"/>
    </source>
</evidence>
<evidence type="ECO:0000313" key="6">
    <source>
        <dbReference type="EMBL" id="CAE7092176.1"/>
    </source>
</evidence>
<dbReference type="EMBL" id="CAJNJQ010000659">
    <property type="protein sequence ID" value="CAE7092176.1"/>
    <property type="molecule type" value="Genomic_DNA"/>
</dbReference>
<dbReference type="PANTHER" id="PTHR10209">
    <property type="entry name" value="OXIDOREDUCTASE, 2OG-FE II OXYGENASE FAMILY PROTEIN"/>
    <property type="match status" value="1"/>
</dbReference>
<keyword evidence="3" id="KW-0560">Oxidoreductase</keyword>
<gene>
    <name evidence="6" type="ORF">RDB_LOCUS32898</name>
</gene>
<evidence type="ECO:0000256" key="2">
    <source>
        <dbReference type="ARBA" id="ARBA00022723"/>
    </source>
</evidence>
<accession>A0A8H3DXU7</accession>
<dbReference type="OrthoDB" id="5132116at2759"/>
<organism evidence="6 7">
    <name type="scientific">Rhizoctonia solani</name>
    <dbReference type="NCBI Taxonomy" id="456999"/>
    <lineage>
        <taxon>Eukaryota</taxon>
        <taxon>Fungi</taxon>
        <taxon>Dikarya</taxon>
        <taxon>Basidiomycota</taxon>
        <taxon>Agaricomycotina</taxon>
        <taxon>Agaricomycetes</taxon>
        <taxon>Cantharellales</taxon>
        <taxon>Ceratobasidiaceae</taxon>
        <taxon>Rhizoctonia</taxon>
    </lineage>
</organism>
<evidence type="ECO:0000256" key="3">
    <source>
        <dbReference type="ARBA" id="ARBA00023002"/>
    </source>
</evidence>
<protein>
    <recommendedName>
        <fullName evidence="5">Isopenicillin N synthase-like Fe(2+) 2OG dioxygenase domain-containing protein</fullName>
    </recommendedName>
</protein>
<proteinExistence type="inferred from homology"/>
<dbReference type="GO" id="GO:0016491">
    <property type="term" value="F:oxidoreductase activity"/>
    <property type="evidence" value="ECO:0007669"/>
    <property type="project" value="UniProtKB-KW"/>
</dbReference>
<reference evidence="6" key="1">
    <citation type="submission" date="2021-01" db="EMBL/GenBank/DDBJ databases">
        <authorList>
            <person name="Kaushik A."/>
        </authorList>
    </citation>
    <scope>NUCLEOTIDE SEQUENCE</scope>
    <source>
        <strain evidence="6">AG5</strain>
    </source>
</reference>
<dbReference type="InterPro" id="IPR027443">
    <property type="entry name" value="IPNS-like_sf"/>
</dbReference>
<evidence type="ECO:0000256" key="1">
    <source>
        <dbReference type="ARBA" id="ARBA00008056"/>
    </source>
</evidence>
<dbReference type="GO" id="GO:0046872">
    <property type="term" value="F:metal ion binding"/>
    <property type="evidence" value="ECO:0007669"/>
    <property type="project" value="UniProtKB-KW"/>
</dbReference>
<dbReference type="Pfam" id="PF03171">
    <property type="entry name" value="2OG-FeII_Oxy"/>
    <property type="match status" value="1"/>
</dbReference>
<comment type="caution">
    <text evidence="6">The sequence shown here is derived from an EMBL/GenBank/DDBJ whole genome shotgun (WGS) entry which is preliminary data.</text>
</comment>
<keyword evidence="4" id="KW-0408">Iron</keyword>
<dbReference type="Proteomes" id="UP000663827">
    <property type="component" value="Unassembled WGS sequence"/>
</dbReference>
<dbReference type="Gene3D" id="2.60.120.330">
    <property type="entry name" value="B-lactam Antibiotic, Isopenicillin N Synthase, Chain"/>
    <property type="match status" value="1"/>
</dbReference>
<evidence type="ECO:0000313" key="7">
    <source>
        <dbReference type="Proteomes" id="UP000663827"/>
    </source>
</evidence>
<dbReference type="InterPro" id="IPR044861">
    <property type="entry name" value="IPNS-like_FE2OG_OXY"/>
</dbReference>
<sequence>MPINNAAADMHVLHYPSRSEVPENRESGIGAHTDFQCFTILWQGEIPALQVKNASGQWVDAQPMPASQTNFQDGQVTLLRFPSSSTLLSAYIPDDIFKSTVHRVIIHSGVRRYSIPLFFGTDDNVNVEVSPFVQITTDLRVMSLFLLAIT</sequence>
<evidence type="ECO:0000256" key="4">
    <source>
        <dbReference type="ARBA" id="ARBA00023004"/>
    </source>
</evidence>
<feature type="domain" description="Isopenicillin N synthase-like Fe(2+) 2OG dioxygenase" evidence="5">
    <location>
        <begin position="12"/>
        <end position="120"/>
    </location>
</feature>
<dbReference type="PANTHER" id="PTHR10209:SF881">
    <property type="entry name" value="FI07970P-RELATED"/>
    <property type="match status" value="1"/>
</dbReference>
<name>A0A8H3DXU7_9AGAM</name>
<dbReference type="AlphaFoldDB" id="A0A8H3DXU7"/>